<evidence type="ECO:0000256" key="3">
    <source>
        <dbReference type="ARBA" id="ARBA00022927"/>
    </source>
</evidence>
<organism evidence="4 5">
    <name type="scientific">Malassezia sympodialis (strain ATCC 42132)</name>
    <name type="common">Atopic eczema-associated yeast</name>
    <dbReference type="NCBI Taxonomy" id="1230383"/>
    <lineage>
        <taxon>Eukaryota</taxon>
        <taxon>Fungi</taxon>
        <taxon>Dikarya</taxon>
        <taxon>Basidiomycota</taxon>
        <taxon>Ustilaginomycotina</taxon>
        <taxon>Malasseziomycetes</taxon>
        <taxon>Malasseziales</taxon>
        <taxon>Malasseziaceae</taxon>
        <taxon>Malassezia</taxon>
    </lineage>
</organism>
<dbReference type="EMBL" id="LT671823">
    <property type="protein sequence ID" value="SHO77434.1"/>
    <property type="molecule type" value="Genomic_DNA"/>
</dbReference>
<dbReference type="GO" id="GO:0042803">
    <property type="term" value="F:protein homodimerization activity"/>
    <property type="evidence" value="ECO:0007669"/>
    <property type="project" value="TreeGrafter"/>
</dbReference>
<dbReference type="STRING" id="1230383.A0A1M8A5G0"/>
<evidence type="ECO:0000256" key="2">
    <source>
        <dbReference type="ARBA" id="ARBA00022448"/>
    </source>
</evidence>
<keyword evidence="2" id="KW-0813">Transport</keyword>
<dbReference type="OrthoDB" id="245150at2759"/>
<dbReference type="AlphaFoldDB" id="A0A1M8A5G0"/>
<dbReference type="VEuPathDB" id="FungiDB:MSYG_1774"/>
<dbReference type="InterPro" id="IPR036390">
    <property type="entry name" value="WH_DNA-bd_sf"/>
</dbReference>
<dbReference type="InterPro" id="IPR014041">
    <property type="entry name" value="ESCRT-II_cplx_Vps25-sub_N"/>
</dbReference>
<accession>A0A1M8A5G0</accession>
<dbReference type="OMA" id="TRCLIMW"/>
<dbReference type="Gene3D" id="1.10.10.570">
    <property type="entry name" value="Winged helix' DNA-binding domain. Chain C. Domain 1"/>
    <property type="match status" value="1"/>
</dbReference>
<reference evidence="5" key="1">
    <citation type="journal article" date="2017" name="Nucleic Acids Res.">
        <title>Proteogenomics produces comprehensive and highly accurate protein-coding gene annotation in a complete genome assembly of Malassezia sympodialis.</title>
        <authorList>
            <person name="Zhu Y."/>
            <person name="Engstroem P.G."/>
            <person name="Tellgren-Roth C."/>
            <person name="Baudo C.D."/>
            <person name="Kennell J.C."/>
            <person name="Sun S."/>
            <person name="Billmyre R.B."/>
            <person name="Schroeder M.S."/>
            <person name="Andersson A."/>
            <person name="Holm T."/>
            <person name="Sigurgeirsson B."/>
            <person name="Wu G."/>
            <person name="Sankaranarayanan S.R."/>
            <person name="Siddharthan R."/>
            <person name="Sanyal K."/>
            <person name="Lundeberg J."/>
            <person name="Nystedt B."/>
            <person name="Boekhout T."/>
            <person name="Dawson T.L. Jr."/>
            <person name="Heitman J."/>
            <person name="Scheynius A."/>
            <person name="Lehtioe J."/>
        </authorList>
    </citation>
    <scope>NUCLEOTIDE SEQUENCE [LARGE SCALE GENOMIC DNA]</scope>
    <source>
        <strain evidence="5">ATCC 42132</strain>
    </source>
</reference>
<dbReference type="InterPro" id="IPR008570">
    <property type="entry name" value="ESCRT-II_cplx_Vps25-sub"/>
</dbReference>
<dbReference type="Gene3D" id="1.10.10.10">
    <property type="entry name" value="Winged helix-like DNA-binding domain superfamily/Winged helix DNA-binding domain"/>
    <property type="match status" value="1"/>
</dbReference>
<keyword evidence="5" id="KW-1185">Reference proteome</keyword>
<dbReference type="PANTHER" id="PTHR13149">
    <property type="entry name" value="VACUOLAR PROTEIN SORTING-ASSOCIATED PROTEIN VPS25"/>
    <property type="match status" value="1"/>
</dbReference>
<keyword evidence="3" id="KW-0653">Protein transport</keyword>
<dbReference type="GO" id="GO:0005198">
    <property type="term" value="F:structural molecule activity"/>
    <property type="evidence" value="ECO:0007669"/>
    <property type="project" value="TreeGrafter"/>
</dbReference>
<proteinExistence type="inferred from homology"/>
<evidence type="ECO:0000313" key="4">
    <source>
        <dbReference type="EMBL" id="SHO77434.1"/>
    </source>
</evidence>
<dbReference type="Pfam" id="PF05871">
    <property type="entry name" value="ESCRT-II"/>
    <property type="match status" value="1"/>
</dbReference>
<comment type="similarity">
    <text evidence="1">Belongs to the VPS25 family.</text>
</comment>
<dbReference type="Proteomes" id="UP000186303">
    <property type="component" value="Chromosome 3"/>
</dbReference>
<dbReference type="GO" id="GO:0000814">
    <property type="term" value="C:ESCRT II complex"/>
    <property type="evidence" value="ECO:0007669"/>
    <property type="project" value="InterPro"/>
</dbReference>
<dbReference type="SUPFAM" id="SSF46785">
    <property type="entry name" value="Winged helix' DNA-binding domain"/>
    <property type="match status" value="2"/>
</dbReference>
<protein>
    <submittedName>
        <fullName evidence="4">Similar to S.cerevisiae protein VPS25 (Component of the ESCRT-II complex)</fullName>
    </submittedName>
</protein>
<evidence type="ECO:0000313" key="5">
    <source>
        <dbReference type="Proteomes" id="UP000186303"/>
    </source>
</evidence>
<gene>
    <name evidence="4" type="ORF">MSYG_1774</name>
</gene>
<evidence type="ECO:0000256" key="1">
    <source>
        <dbReference type="ARBA" id="ARBA00009674"/>
    </source>
</evidence>
<dbReference type="GO" id="GO:0043328">
    <property type="term" value="P:protein transport to vacuole involved in ubiquitin-dependent protein catabolic process via the multivesicular body sorting pathway"/>
    <property type="evidence" value="ECO:0007669"/>
    <property type="project" value="TreeGrafter"/>
</dbReference>
<dbReference type="PANTHER" id="PTHR13149:SF0">
    <property type="entry name" value="VACUOLAR PROTEIN-SORTING-ASSOCIATED PROTEIN 25"/>
    <property type="match status" value="1"/>
</dbReference>
<dbReference type="InterPro" id="IPR036388">
    <property type="entry name" value="WH-like_DNA-bd_sf"/>
</dbReference>
<sequence length="218" mass="24374">MAAPDFEFPRIHDFAPFYTLQPNPETAATQVEMWARLVLSYCRAHKRFVLQAGGEWERTSELFCHRTIDRALSPDMVRVLFAYLVQQGRAAYDPPLPKGVKPLRVGQVEADHRMHALSVAGAEAVPAGTSEPGSKIWVYWHTPSEWGDVLYEWIKNTGQNRSVLTVYELQHSAFAEQHALPLPILMLALRSLAARGCAQLFGGTEAAGEEEQLGVKFV</sequence>
<name>A0A1M8A5G0_MALS4</name>